<evidence type="ECO:0000256" key="1">
    <source>
        <dbReference type="ARBA" id="ARBA00023125"/>
    </source>
</evidence>
<dbReference type="InterPro" id="IPR050109">
    <property type="entry name" value="HTH-type_TetR-like_transc_reg"/>
</dbReference>
<reference evidence="4" key="1">
    <citation type="journal article" date="2014" name="Int. J. Syst. Evol. Microbiol.">
        <title>Complete genome sequence of Corynebacterium casei LMG S-19264T (=DSM 44701T), isolated from a smear-ripened cheese.</title>
        <authorList>
            <consortium name="US DOE Joint Genome Institute (JGI-PGF)"/>
            <person name="Walter F."/>
            <person name="Albersmeier A."/>
            <person name="Kalinowski J."/>
            <person name="Ruckert C."/>
        </authorList>
    </citation>
    <scope>NUCLEOTIDE SEQUENCE</scope>
    <source>
        <strain evidence="4">JCM 3051</strain>
    </source>
</reference>
<evidence type="ECO:0000259" key="3">
    <source>
        <dbReference type="PROSITE" id="PS50977"/>
    </source>
</evidence>
<gene>
    <name evidence="4" type="ORF">GCM10010102_33920</name>
</gene>
<dbReference type="PRINTS" id="PR00455">
    <property type="entry name" value="HTHTETR"/>
</dbReference>
<evidence type="ECO:0000256" key="2">
    <source>
        <dbReference type="PROSITE-ProRule" id="PRU00335"/>
    </source>
</evidence>
<reference evidence="4" key="2">
    <citation type="submission" date="2020-09" db="EMBL/GenBank/DDBJ databases">
        <authorList>
            <person name="Sun Q."/>
            <person name="Ohkuma M."/>
        </authorList>
    </citation>
    <scope>NUCLEOTIDE SEQUENCE</scope>
    <source>
        <strain evidence="4">JCM 3051</strain>
    </source>
</reference>
<dbReference type="SUPFAM" id="SSF46689">
    <property type="entry name" value="Homeodomain-like"/>
    <property type="match status" value="1"/>
</dbReference>
<comment type="caution">
    <text evidence="4">The sequence shown here is derived from an EMBL/GenBank/DDBJ whole genome shotgun (WGS) entry which is preliminary data.</text>
</comment>
<dbReference type="AlphaFoldDB" id="A0A8H9GN90"/>
<feature type="domain" description="HTH tetR-type" evidence="3">
    <location>
        <begin position="28"/>
        <end position="88"/>
    </location>
</feature>
<dbReference type="InterPro" id="IPR001647">
    <property type="entry name" value="HTH_TetR"/>
</dbReference>
<dbReference type="PANTHER" id="PTHR30055:SF241">
    <property type="entry name" value="TRANSCRIPTIONAL REGULATORY PROTEIN"/>
    <property type="match status" value="1"/>
</dbReference>
<dbReference type="Proteomes" id="UP000655589">
    <property type="component" value="Unassembled WGS sequence"/>
</dbReference>
<organism evidence="4 5">
    <name type="scientific">Promicromonospora citrea</name>
    <dbReference type="NCBI Taxonomy" id="43677"/>
    <lineage>
        <taxon>Bacteria</taxon>
        <taxon>Bacillati</taxon>
        <taxon>Actinomycetota</taxon>
        <taxon>Actinomycetes</taxon>
        <taxon>Micrococcales</taxon>
        <taxon>Promicromonosporaceae</taxon>
        <taxon>Promicromonospora</taxon>
    </lineage>
</organism>
<dbReference type="PANTHER" id="PTHR30055">
    <property type="entry name" value="HTH-TYPE TRANSCRIPTIONAL REGULATOR RUTR"/>
    <property type="match status" value="1"/>
</dbReference>
<dbReference type="Gene3D" id="1.10.357.10">
    <property type="entry name" value="Tetracycline Repressor, domain 2"/>
    <property type="match status" value="1"/>
</dbReference>
<keyword evidence="1 2" id="KW-0238">DNA-binding</keyword>
<keyword evidence="5" id="KW-1185">Reference proteome</keyword>
<dbReference type="EMBL" id="BMPT01000015">
    <property type="protein sequence ID" value="GGM35776.1"/>
    <property type="molecule type" value="Genomic_DNA"/>
</dbReference>
<evidence type="ECO:0000313" key="5">
    <source>
        <dbReference type="Proteomes" id="UP000655589"/>
    </source>
</evidence>
<evidence type="ECO:0000313" key="4">
    <source>
        <dbReference type="EMBL" id="GGM35776.1"/>
    </source>
</evidence>
<dbReference type="RefSeq" id="WP_171102724.1">
    <property type="nucleotide sequence ID" value="NZ_BMPT01000015.1"/>
</dbReference>
<accession>A0A8H9GN90</accession>
<dbReference type="PROSITE" id="PS50977">
    <property type="entry name" value="HTH_TETR_2"/>
    <property type="match status" value="1"/>
</dbReference>
<dbReference type="InterPro" id="IPR009057">
    <property type="entry name" value="Homeodomain-like_sf"/>
</dbReference>
<dbReference type="GO" id="GO:0003700">
    <property type="term" value="F:DNA-binding transcription factor activity"/>
    <property type="evidence" value="ECO:0007669"/>
    <property type="project" value="TreeGrafter"/>
</dbReference>
<protein>
    <submittedName>
        <fullName evidence="4">TetR family transcriptional regulator</fullName>
    </submittedName>
</protein>
<dbReference type="Pfam" id="PF00440">
    <property type="entry name" value="TetR_N"/>
    <property type="match status" value="1"/>
</dbReference>
<dbReference type="GO" id="GO:0000976">
    <property type="term" value="F:transcription cis-regulatory region binding"/>
    <property type="evidence" value="ECO:0007669"/>
    <property type="project" value="TreeGrafter"/>
</dbReference>
<name>A0A8H9GN90_9MICO</name>
<proteinExistence type="predicted"/>
<sequence>MTTGPASDVGSESPVERAFAAALTPRRERTRERLLDAAYAVFAQHGIHGASIEAVCEAAGFTRGAFYSNFSSKEELFLALAERAMRRQLGALEEITRNLEPEVVRCGAVNPDAISTILSVMVPDPGDARQWALMRAELELLAMRDPDVGRPFLAQEEMIRTELGAAIARILDDFGLRFTIDQRTAVDLLLSTYESSARAAVTAGQAVGQDGDAAPGTAVLSQLVNLLMTTTD</sequence>
<feature type="DNA-binding region" description="H-T-H motif" evidence="2">
    <location>
        <begin position="51"/>
        <end position="70"/>
    </location>
</feature>